<keyword evidence="1" id="KW-0812">Transmembrane</keyword>
<proteinExistence type="predicted"/>
<keyword evidence="1" id="KW-1133">Transmembrane helix</keyword>
<feature type="transmembrane region" description="Helical" evidence="1">
    <location>
        <begin position="108"/>
        <end position="130"/>
    </location>
</feature>
<protein>
    <submittedName>
        <fullName evidence="2">Stage II sporulation protein M</fullName>
    </submittedName>
</protein>
<dbReference type="Pfam" id="PF01944">
    <property type="entry name" value="SpoIIM"/>
    <property type="match status" value="1"/>
</dbReference>
<reference evidence="3" key="1">
    <citation type="submission" date="2023-08" db="EMBL/GenBank/DDBJ databases">
        <title>Rhodospirillaceae gen. nov., a novel taxon isolated from the Yangtze River Yuezi River estuary sludge.</title>
        <authorList>
            <person name="Ruan L."/>
        </authorList>
    </citation>
    <scope>NUCLEOTIDE SEQUENCE [LARGE SCALE GENOMIC DNA]</scope>
    <source>
        <strain evidence="3">R-7</strain>
    </source>
</reference>
<feature type="transmembrane region" description="Helical" evidence="1">
    <location>
        <begin position="281"/>
        <end position="300"/>
    </location>
</feature>
<evidence type="ECO:0000313" key="3">
    <source>
        <dbReference type="Proteomes" id="UP001230156"/>
    </source>
</evidence>
<feature type="transmembrane region" description="Helical" evidence="1">
    <location>
        <begin position="173"/>
        <end position="199"/>
    </location>
</feature>
<keyword evidence="3" id="KW-1185">Reference proteome</keyword>
<gene>
    <name evidence="2" type="ORF">Q8A70_23415</name>
</gene>
<evidence type="ECO:0000256" key="1">
    <source>
        <dbReference type="SAM" id="Phobius"/>
    </source>
</evidence>
<evidence type="ECO:0000313" key="2">
    <source>
        <dbReference type="EMBL" id="MDQ7250658.1"/>
    </source>
</evidence>
<organism evidence="2 3">
    <name type="scientific">Dongia sedimenti</name>
    <dbReference type="NCBI Taxonomy" id="3064282"/>
    <lineage>
        <taxon>Bacteria</taxon>
        <taxon>Pseudomonadati</taxon>
        <taxon>Pseudomonadota</taxon>
        <taxon>Alphaproteobacteria</taxon>
        <taxon>Rhodospirillales</taxon>
        <taxon>Dongiaceae</taxon>
        <taxon>Dongia</taxon>
    </lineage>
</organism>
<dbReference type="InterPro" id="IPR002798">
    <property type="entry name" value="SpoIIM-like"/>
</dbReference>
<accession>A0ABU0YUZ3</accession>
<sequence length="335" mass="36189">MDSAILKSTQFRREREPSWRELEGLLEKLRRGSPRNLTPQELTRLPTLYRGALSSLSVARSISLDQGLLAYLESLANRAYFQIYGPRRGFGAVAGAFLRRGFPAAVRALARPILLSILLSAIAALAGYFLCINDAEWYYTLMPDSMAQGRMPSSTTAELRAILYETEPPPGDLLSAFASFLFVHNAGIGIVCFALGFAFGLPTALLLIQNGLMLGAFLALYVGHGLGVELGGWLIIHGSTELLAIAVAGGAGFALARALLFPGGKARLTALAETGRTAGQVALGCVLMFCVAGLLEGFARQWVLTLWARYAIGGLMLLFWALYFLQPLPARDDDE</sequence>
<feature type="transmembrane region" description="Helical" evidence="1">
    <location>
        <begin position="211"/>
        <end position="236"/>
    </location>
</feature>
<comment type="caution">
    <text evidence="2">The sequence shown here is derived from an EMBL/GenBank/DDBJ whole genome shotgun (WGS) entry which is preliminary data.</text>
</comment>
<name>A0ABU0YUZ3_9PROT</name>
<dbReference type="PANTHER" id="PTHR35337">
    <property type="entry name" value="SLR1478 PROTEIN"/>
    <property type="match status" value="1"/>
</dbReference>
<feature type="transmembrane region" description="Helical" evidence="1">
    <location>
        <begin position="306"/>
        <end position="325"/>
    </location>
</feature>
<keyword evidence="1" id="KW-0472">Membrane</keyword>
<dbReference type="EMBL" id="JAUYVI010000007">
    <property type="protein sequence ID" value="MDQ7250658.1"/>
    <property type="molecule type" value="Genomic_DNA"/>
</dbReference>
<feature type="transmembrane region" description="Helical" evidence="1">
    <location>
        <begin position="242"/>
        <end position="260"/>
    </location>
</feature>
<dbReference type="RefSeq" id="WP_379960223.1">
    <property type="nucleotide sequence ID" value="NZ_JAUYVI010000007.1"/>
</dbReference>
<dbReference type="PANTHER" id="PTHR35337:SF1">
    <property type="entry name" value="SLR1478 PROTEIN"/>
    <property type="match status" value="1"/>
</dbReference>
<dbReference type="Proteomes" id="UP001230156">
    <property type="component" value="Unassembled WGS sequence"/>
</dbReference>